<accession>I2FZJ1</accession>
<organism evidence="2 3">
    <name type="scientific">Ustilago hordei</name>
    <name type="common">Barley covered smut fungus</name>
    <dbReference type="NCBI Taxonomy" id="120017"/>
    <lineage>
        <taxon>Eukaryota</taxon>
        <taxon>Fungi</taxon>
        <taxon>Dikarya</taxon>
        <taxon>Basidiomycota</taxon>
        <taxon>Ustilaginomycotina</taxon>
        <taxon>Ustilaginomycetes</taxon>
        <taxon>Ustilaginales</taxon>
        <taxon>Ustilaginaceae</taxon>
        <taxon>Ustilago</taxon>
    </lineage>
</organism>
<name>I2FZJ1_USTHO</name>
<evidence type="ECO:0000313" key="3">
    <source>
        <dbReference type="Proteomes" id="UP000006174"/>
    </source>
</evidence>
<evidence type="ECO:0000313" key="2">
    <source>
        <dbReference type="EMBL" id="CCF52334.1"/>
    </source>
</evidence>
<keyword evidence="3" id="KW-1185">Reference proteome</keyword>
<protein>
    <submittedName>
        <fullName evidence="2">Uncharacterized protein</fullName>
    </submittedName>
</protein>
<gene>
    <name evidence="2" type="ORF">UHOR_15449</name>
</gene>
<evidence type="ECO:0000256" key="1">
    <source>
        <dbReference type="SAM" id="SignalP"/>
    </source>
</evidence>
<dbReference type="HOGENOM" id="CLU_1856785_0_0_1"/>
<feature type="chain" id="PRO_5003658014" evidence="1">
    <location>
        <begin position="23"/>
        <end position="138"/>
    </location>
</feature>
<reference evidence="2 3" key="1">
    <citation type="journal article" date="2012" name="Plant Cell">
        <title>Genome comparison of barley and maize smut fungi reveals targeted loss of RNA silencing components and species-specific presence of transposable elements.</title>
        <authorList>
            <person name="Laurie J.D."/>
            <person name="Ali S."/>
            <person name="Linning R."/>
            <person name="Mannhaupt G."/>
            <person name="Wong P."/>
            <person name="Gueldener U."/>
            <person name="Muensterkoetter M."/>
            <person name="Moore R."/>
            <person name="Kahmann R."/>
            <person name="Bakkeren G."/>
            <person name="Schirawski J."/>
        </authorList>
    </citation>
    <scope>NUCLEOTIDE SEQUENCE [LARGE SCALE GENOMIC DNA]</scope>
    <source>
        <strain evidence="3">Uh4875-4</strain>
    </source>
</reference>
<sequence length="138" mass="15556">MRRKGLLAWLLMQQQILPPLLTVLYISGHVISNSLDTQKCIQDFCIIFSNHLLAITWMYAVKSNEICFQLQSQVILILRNSLIGLLSSVPHFTIISTLVQFTSSLLGDAINMSSTYAVMTMICFPEPLMYKQGVLGMQ</sequence>
<keyword evidence="1" id="KW-0732">Signal</keyword>
<comment type="caution">
    <text evidence="2">The sequence shown here is derived from an EMBL/GenBank/DDBJ whole genome shotgun (WGS) entry which is preliminary data.</text>
</comment>
<dbReference type="AlphaFoldDB" id="I2FZJ1"/>
<dbReference type="EMBL" id="CAGI01000173">
    <property type="protein sequence ID" value="CCF52334.1"/>
    <property type="molecule type" value="Genomic_DNA"/>
</dbReference>
<dbReference type="Proteomes" id="UP000006174">
    <property type="component" value="Unassembled WGS sequence"/>
</dbReference>
<feature type="signal peptide" evidence="1">
    <location>
        <begin position="1"/>
        <end position="22"/>
    </location>
</feature>
<proteinExistence type="predicted"/>